<sequence length="106" mass="12096">MLYGWIGSYSECVRHMGLSGHVCARAMLVVTKAVIRASKFIADQAALRERRASMCAAVLECNDPVARRSNEYEPSIEKPTRHRRARHFFRGGCNPPTVLRIKRRPR</sequence>
<dbReference type="Proteomes" id="UP000445000">
    <property type="component" value="Unassembled WGS sequence"/>
</dbReference>
<evidence type="ECO:0000313" key="1">
    <source>
        <dbReference type="EMBL" id="GFE83416.1"/>
    </source>
</evidence>
<gene>
    <name evidence="1" type="ORF">GCM10011487_54160</name>
</gene>
<keyword evidence="2" id="KW-1185">Reference proteome</keyword>
<dbReference type="AlphaFoldDB" id="A0A829YLP3"/>
<organism evidence="1 2">
    <name type="scientific">Steroidobacter agaridevorans</name>
    <dbReference type="NCBI Taxonomy" id="2695856"/>
    <lineage>
        <taxon>Bacteria</taxon>
        <taxon>Pseudomonadati</taxon>
        <taxon>Pseudomonadota</taxon>
        <taxon>Gammaproteobacteria</taxon>
        <taxon>Steroidobacterales</taxon>
        <taxon>Steroidobacteraceae</taxon>
        <taxon>Steroidobacter</taxon>
    </lineage>
</organism>
<reference evidence="2" key="1">
    <citation type="submission" date="2020-01" db="EMBL/GenBank/DDBJ databases">
        <title>'Steroidobacter agaridevorans' sp. nov., agar-degrading bacteria isolated from rhizosphere soils.</title>
        <authorList>
            <person name="Ikenaga M."/>
            <person name="Kataoka M."/>
            <person name="Murouchi A."/>
            <person name="Katsuragi S."/>
            <person name="Sakai M."/>
        </authorList>
    </citation>
    <scope>NUCLEOTIDE SEQUENCE [LARGE SCALE GENOMIC DNA]</scope>
    <source>
        <strain evidence="2">YU21-B</strain>
    </source>
</reference>
<evidence type="ECO:0000313" key="2">
    <source>
        <dbReference type="Proteomes" id="UP000445000"/>
    </source>
</evidence>
<dbReference type="EMBL" id="BLJN01000006">
    <property type="protein sequence ID" value="GFE83416.1"/>
    <property type="molecule type" value="Genomic_DNA"/>
</dbReference>
<protein>
    <submittedName>
        <fullName evidence="1">Uncharacterized protein</fullName>
    </submittedName>
</protein>
<name>A0A829YLP3_9GAMM</name>
<proteinExistence type="predicted"/>
<comment type="caution">
    <text evidence="1">The sequence shown here is derived from an EMBL/GenBank/DDBJ whole genome shotgun (WGS) entry which is preliminary data.</text>
</comment>
<accession>A0A829YLP3</accession>